<dbReference type="GO" id="GO:0015031">
    <property type="term" value="P:protein transport"/>
    <property type="evidence" value="ECO:0007669"/>
    <property type="project" value="UniProtKB-KW"/>
</dbReference>
<comment type="similarity">
    <text evidence="1">Belongs to the STXBP/unc-18/SEC1 family.</text>
</comment>
<keyword evidence="2" id="KW-0653">Protein transport</keyword>
<feature type="compositionally biased region" description="Gly residues" evidence="3">
    <location>
        <begin position="122"/>
        <end position="131"/>
    </location>
</feature>
<protein>
    <submittedName>
        <fullName evidence="4">Sec1 family domain containing 2</fullName>
    </submittedName>
</protein>
<dbReference type="InterPro" id="IPR001619">
    <property type="entry name" value="Sec1-like"/>
</dbReference>
<dbReference type="InterPro" id="IPR036045">
    <property type="entry name" value="Sec1-like_sf"/>
</dbReference>
<dbReference type="Ensembl" id="ENSSFOT00015076747.1">
    <property type="protein sequence ID" value="ENSSFOP00015038489.1"/>
    <property type="gene ID" value="ENSSFOG00015032215.1"/>
</dbReference>
<proteinExistence type="inferred from homology"/>
<feature type="region of interest" description="Disordered" evidence="3">
    <location>
        <begin position="243"/>
        <end position="263"/>
    </location>
</feature>
<name>A0A8C9V9I4_SCLFO</name>
<dbReference type="OrthoDB" id="549905at2759"/>
<feature type="region of interest" description="Disordered" evidence="3">
    <location>
        <begin position="106"/>
        <end position="133"/>
    </location>
</feature>
<dbReference type="SUPFAM" id="SSF56815">
    <property type="entry name" value="Sec1/munc18-like (SM) proteins"/>
    <property type="match status" value="1"/>
</dbReference>
<gene>
    <name evidence="4" type="primary">SCFD2</name>
</gene>
<dbReference type="InterPro" id="IPR027482">
    <property type="entry name" value="Sec1-like_dom2"/>
</dbReference>
<reference evidence="4 5" key="1">
    <citation type="submission" date="2019-04" db="EMBL/GenBank/DDBJ databases">
        <authorList>
            <consortium name="Wellcome Sanger Institute Data Sharing"/>
        </authorList>
    </citation>
    <scope>NUCLEOTIDE SEQUENCE [LARGE SCALE GENOMIC DNA]</scope>
</reference>
<evidence type="ECO:0000256" key="2">
    <source>
        <dbReference type="ARBA" id="ARBA00022927"/>
    </source>
</evidence>
<evidence type="ECO:0000313" key="5">
    <source>
        <dbReference type="Proteomes" id="UP000694397"/>
    </source>
</evidence>
<organism evidence="4 5">
    <name type="scientific">Scleropages formosus</name>
    <name type="common">Asian bonytongue</name>
    <name type="synonym">Osteoglossum formosum</name>
    <dbReference type="NCBI Taxonomy" id="113540"/>
    <lineage>
        <taxon>Eukaryota</taxon>
        <taxon>Metazoa</taxon>
        <taxon>Chordata</taxon>
        <taxon>Craniata</taxon>
        <taxon>Vertebrata</taxon>
        <taxon>Euteleostomi</taxon>
        <taxon>Actinopterygii</taxon>
        <taxon>Neopterygii</taxon>
        <taxon>Teleostei</taxon>
        <taxon>Osteoglossocephala</taxon>
        <taxon>Osteoglossomorpha</taxon>
        <taxon>Osteoglossiformes</taxon>
        <taxon>Osteoglossidae</taxon>
        <taxon>Scleropages</taxon>
    </lineage>
</organism>
<reference evidence="4" key="2">
    <citation type="submission" date="2025-08" db="UniProtKB">
        <authorList>
            <consortium name="Ensembl"/>
        </authorList>
    </citation>
    <scope>IDENTIFICATION</scope>
</reference>
<evidence type="ECO:0000256" key="1">
    <source>
        <dbReference type="ARBA" id="ARBA00009884"/>
    </source>
</evidence>
<keyword evidence="5" id="KW-1185">Reference proteome</keyword>
<sequence length="681" mass="73292">MMTAERVYRLPSLKWDEALSRVSGAAVFIDELCAESLHWNRGAASLLEAGARSVRRFSSFESGAEDEPKAVFLVSASLAGRTADVIRDVVSLSRFRHCVVLSAATRTSSPRPPADGANPELEGGGGGGGGCRPPFERFEEQLREWMGGASCAAEVAHVPLLLLAPVAPRLLLLLAPALARLLPPPLPRDARSPSPELRVLLKAAAAELDALLEAAELREECFAVGPTSRLIAAELEAGCRARSRRKAASGGSSRSRSAPPPGTATVLLVDRSLDLAGAVAHHGDSLVEKILSALPPLPGHRSDVQVDMLELTGLPPSPENRHLVAPGCLAQPQDAAAQALWDSMLSNKQKEAVMEVRRHLVEAASKEKLPIKMGLGRVTADQLSSYARLFKGNAEALERHCGLLQLSLATAHTLRHPSLSRWDTCLAFERLLLQALGDSDLAAVLKQIRVLVGASATGSREHYSVDEVLTLLVYVYGLGVATEHESEQQQEESKLIGALALAVTMETELSPLLRTLTGCETPAELTAERAHSAMQRVFDTLRGVASARAHLKQLRSVYHAGDGVHQATYRPFLKQLLEEIYQGERADCPDVEHVSAGITELLKTGFSMFMKVSRPHPSDHALLILFVVGGVTPSELRLIREVVSTLRPGTQVLVLSTRLLKPTDVPELLFSKDSLAPDISI</sequence>
<evidence type="ECO:0000256" key="3">
    <source>
        <dbReference type="SAM" id="MobiDB-lite"/>
    </source>
</evidence>
<feature type="compositionally biased region" description="Low complexity" evidence="3">
    <location>
        <begin position="248"/>
        <end position="257"/>
    </location>
</feature>
<dbReference type="Gene3D" id="3.40.50.1910">
    <property type="match status" value="1"/>
</dbReference>
<dbReference type="Proteomes" id="UP000694397">
    <property type="component" value="Chromosome 9"/>
</dbReference>
<dbReference type="AlphaFoldDB" id="A0A8C9V9I4"/>
<evidence type="ECO:0000313" key="4">
    <source>
        <dbReference type="Ensembl" id="ENSSFOP00015038489.1"/>
    </source>
</evidence>
<dbReference type="PANTHER" id="PTHR11679">
    <property type="entry name" value="VESICLE PROTEIN SORTING-ASSOCIATED"/>
    <property type="match status" value="1"/>
</dbReference>
<keyword evidence="2" id="KW-0813">Transport</keyword>
<accession>A0A8C9V9I4</accession>
<reference evidence="4" key="3">
    <citation type="submission" date="2025-09" db="UniProtKB">
        <authorList>
            <consortium name="Ensembl"/>
        </authorList>
    </citation>
    <scope>IDENTIFICATION</scope>
</reference>
<dbReference type="GO" id="GO:0016192">
    <property type="term" value="P:vesicle-mediated transport"/>
    <property type="evidence" value="ECO:0007669"/>
    <property type="project" value="InterPro"/>
</dbReference>
<dbReference type="GeneTree" id="ENSGT00390000011192"/>